<dbReference type="EMBL" id="RRYP01003189">
    <property type="protein sequence ID" value="TNV84051.1"/>
    <property type="molecule type" value="Genomic_DNA"/>
</dbReference>
<dbReference type="AlphaFoldDB" id="A0A8J8T786"/>
<reference evidence="3" key="1">
    <citation type="submission" date="2019-06" db="EMBL/GenBank/DDBJ databases">
        <authorList>
            <person name="Zheng W."/>
        </authorList>
    </citation>
    <scope>NUCLEOTIDE SEQUENCE</scope>
    <source>
        <strain evidence="3">QDHG01</strain>
    </source>
</reference>
<evidence type="ECO:0000256" key="1">
    <source>
        <dbReference type="SAM" id="Coils"/>
    </source>
</evidence>
<feature type="compositionally biased region" description="Basic and acidic residues" evidence="2">
    <location>
        <begin position="796"/>
        <end position="807"/>
    </location>
</feature>
<evidence type="ECO:0000256" key="2">
    <source>
        <dbReference type="SAM" id="MobiDB-lite"/>
    </source>
</evidence>
<feature type="coiled-coil region" evidence="1">
    <location>
        <begin position="477"/>
        <end position="521"/>
    </location>
</feature>
<comment type="caution">
    <text evidence="3">The sequence shown here is derived from an EMBL/GenBank/DDBJ whole genome shotgun (WGS) entry which is preliminary data.</text>
</comment>
<organism evidence="3 4">
    <name type="scientific">Halteria grandinella</name>
    <dbReference type="NCBI Taxonomy" id="5974"/>
    <lineage>
        <taxon>Eukaryota</taxon>
        <taxon>Sar</taxon>
        <taxon>Alveolata</taxon>
        <taxon>Ciliophora</taxon>
        <taxon>Intramacronucleata</taxon>
        <taxon>Spirotrichea</taxon>
        <taxon>Stichotrichia</taxon>
        <taxon>Sporadotrichida</taxon>
        <taxon>Halteriidae</taxon>
        <taxon>Halteria</taxon>
    </lineage>
</organism>
<protein>
    <submittedName>
        <fullName evidence="3">Uncharacterized protein</fullName>
    </submittedName>
</protein>
<gene>
    <name evidence="3" type="ORF">FGO68_gene12154</name>
</gene>
<feature type="region of interest" description="Disordered" evidence="2">
    <location>
        <begin position="796"/>
        <end position="887"/>
    </location>
</feature>
<evidence type="ECO:0000313" key="3">
    <source>
        <dbReference type="EMBL" id="TNV84051.1"/>
    </source>
</evidence>
<evidence type="ECO:0000313" key="4">
    <source>
        <dbReference type="Proteomes" id="UP000785679"/>
    </source>
</evidence>
<feature type="compositionally biased region" description="Polar residues" evidence="2">
    <location>
        <begin position="811"/>
        <end position="824"/>
    </location>
</feature>
<keyword evidence="1" id="KW-0175">Coiled coil</keyword>
<accession>A0A8J8T786</accession>
<keyword evidence="4" id="KW-1185">Reference proteome</keyword>
<sequence>MSYNPPRFNFQYNSSATNNTTGYNRSYTTTPTYGGQPQNTTSNPFMRSNTTTPQYNSGGGTYNSYGQNNTSSGYNNNWNANSNTNTTSWNNNSTWRPMTNNTWNNSTQSTGLRQTTLNFASNQNQQRPSWGQQPTQNTGYNTSSWNNNQGSTWNNNNQYRVGVSPTKTFNMGSNTTSWNMRPNNPTTSYNSYRPTTPTWGQSSNTWNQPQQNQTTNWNNNNSMGQQSTFRPFSTGMNNTWNNNNQSAPTTTNTWGQQSQYRPTWNAGGSTTTPSFIPQQTQFRPFSTNSTTQFGQTTFRPQFNLSTTGGTSTSFAPTTTSFQTSFNPGGGTMTMQQQQAYQSQQYLNQVMAFLIQNMCIPDALIQASVGVGTTQSGRENAERHLTELENYREELLKQINTNEFRGKGQNDQRAEMDLLVRLFKEQVNKRMGERMQAEFGTTTKGGSAGLTSQISINNPLRSMAIKTSGLSQDKQNVFIMLNQEMAEQKKLLTQMKEEVTQAKKVQTERTNLLEKAKLLSERVASKSESCAIDVDKLEKESGLFIDTFHQQELLFSALKEFTKKGRNGTVRDLELVAEGLRDTPLTKCLQLLDNLSIKAKGQEQFFEINKGLIENAKQLEKQPNDVVLPQNELERFHFYMGCLRSVIDQEKALGGNFSKLSLTLTDLTHKFLSSVKQQRDADALKNGSGRVFSWHELHNELQHAISQRVSQLSTVSGENGALLLHRLQLKQSSSAPMLDQHLSLEDSFTKQLTIRKDENAVLHRRKRSPVEENALLSQTLRLPEDIIGRKRQQLIRYNDHSTERRQDRSPLGYSQNKYQSQQTVYKPSYYREQMTGRKESDDEQIFYSVQKSRYSPVRGASTQRKLENSIKKSMQGGNGSRRRNNPLR</sequence>
<name>A0A8J8T786_HALGN</name>
<dbReference type="Proteomes" id="UP000785679">
    <property type="component" value="Unassembled WGS sequence"/>
</dbReference>
<feature type="compositionally biased region" description="Polar residues" evidence="2">
    <location>
        <begin position="13"/>
        <end position="53"/>
    </location>
</feature>
<proteinExistence type="predicted"/>
<feature type="region of interest" description="Disordered" evidence="2">
    <location>
        <begin position="13"/>
        <end position="63"/>
    </location>
</feature>